<dbReference type="EMBL" id="KY212106">
    <property type="protein sequence ID" value="ASB29681.1"/>
    <property type="molecule type" value="Genomic_DNA"/>
</dbReference>
<keyword evidence="5" id="KW-0472">Membrane</keyword>
<dbReference type="GeneID" id="37507597"/>
<keyword evidence="5" id="KW-1133">Transmembrane helix</keyword>
<reference evidence="6" key="1">
    <citation type="submission" date="2016-11" db="EMBL/GenBank/DDBJ databases">
        <title>Complete organellar and ribosomal genomic analysis of the lectotype specimen of the reef forming species Porolithon onkodes (Heydrich) Foslie.</title>
        <authorList>
            <person name="Hughey J.R."/>
            <person name="Gabrielson P.W."/>
        </authorList>
    </citation>
    <scope>NUCLEOTIDE SEQUENCE</scope>
</reference>
<protein>
    <recommendedName>
        <fullName evidence="3">Uncharacterized protein ycf33</fullName>
    </recommendedName>
</protein>
<comment type="subcellular location">
    <subcellularLocation>
        <location evidence="1">Plastid</location>
    </subcellularLocation>
</comment>
<evidence type="ECO:0000256" key="3">
    <source>
        <dbReference type="ARBA" id="ARBA00021584"/>
    </source>
</evidence>
<proteinExistence type="inferred from homology"/>
<evidence type="ECO:0000256" key="1">
    <source>
        <dbReference type="ARBA" id="ARBA00004474"/>
    </source>
</evidence>
<dbReference type="InterPro" id="IPR008470">
    <property type="entry name" value="Uncharacterised_Ycf33"/>
</dbReference>
<feature type="transmembrane region" description="Helical" evidence="5">
    <location>
        <begin position="43"/>
        <end position="64"/>
    </location>
</feature>
<keyword evidence="5" id="KW-0812">Transmembrane</keyword>
<name>A0A2Z2KYR9_9FLOR</name>
<gene>
    <name evidence="6" type="primary">ycf33</name>
</gene>
<evidence type="ECO:0000256" key="5">
    <source>
        <dbReference type="SAM" id="Phobius"/>
    </source>
</evidence>
<organism evidence="6">
    <name type="scientific">Porolithon onkodes</name>
    <dbReference type="NCBI Taxonomy" id="231751"/>
    <lineage>
        <taxon>Eukaryota</taxon>
        <taxon>Rhodophyta</taxon>
        <taxon>Florideophyceae</taxon>
        <taxon>Corallinophycidae</taxon>
        <taxon>Corallinales</taxon>
        <taxon>Porolithaceae</taxon>
        <taxon>Porolithon</taxon>
    </lineage>
</organism>
<evidence type="ECO:0000256" key="4">
    <source>
        <dbReference type="ARBA" id="ARBA00022640"/>
    </source>
</evidence>
<geneLocation type="plastid" evidence="6"/>
<dbReference type="GO" id="GO:0009536">
    <property type="term" value="C:plastid"/>
    <property type="evidence" value="ECO:0007669"/>
    <property type="project" value="UniProtKB-SubCell"/>
</dbReference>
<comment type="similarity">
    <text evidence="2">Belongs to the ycf33 family.</text>
</comment>
<dbReference type="Pfam" id="PF05421">
    <property type="entry name" value="DUF751"/>
    <property type="match status" value="1"/>
</dbReference>
<dbReference type="AlphaFoldDB" id="A0A2Z2KYR9"/>
<feature type="transmembrane region" description="Helical" evidence="5">
    <location>
        <begin position="14"/>
        <end position="31"/>
    </location>
</feature>
<sequence>MYIFWNNILKFPKFFISVLSGFFLTIVNSLFESLKTPKQGIIIIIALSLLFIFFVQVLRLMLAIN</sequence>
<evidence type="ECO:0000313" key="6">
    <source>
        <dbReference type="EMBL" id="ASB29681.1"/>
    </source>
</evidence>
<keyword evidence="4 6" id="KW-0934">Plastid</keyword>
<accession>A0A2Z2KYR9</accession>
<evidence type="ECO:0000256" key="2">
    <source>
        <dbReference type="ARBA" id="ARBA00010985"/>
    </source>
</evidence>
<dbReference type="RefSeq" id="YP_009502079.1">
    <property type="nucleotide sequence ID" value="NC_038144.1"/>
</dbReference>